<proteinExistence type="predicted"/>
<evidence type="ECO:0000313" key="3">
    <source>
        <dbReference type="Proteomes" id="UP000567885"/>
    </source>
</evidence>
<evidence type="ECO:0000256" key="1">
    <source>
        <dbReference type="SAM" id="SignalP"/>
    </source>
</evidence>
<sequence length="109" mass="11898">MKNLFSVMLALPVVLAAPTTAEKAGKQVQACACVNDAGEHRISGYCQYIAGSNVKVDGKDYCFPAATWSEYMDTRFTPEFCAGYWQGFNKAACKTVTVCKTIGDYQDIC</sequence>
<protein>
    <submittedName>
        <fullName evidence="2">Uncharacterized protein</fullName>
    </submittedName>
</protein>
<dbReference type="AlphaFoldDB" id="A0A8H5T300"/>
<dbReference type="Proteomes" id="UP000567885">
    <property type="component" value="Unassembled WGS sequence"/>
</dbReference>
<evidence type="ECO:0000313" key="2">
    <source>
        <dbReference type="EMBL" id="KAF5664675.1"/>
    </source>
</evidence>
<keyword evidence="1" id="KW-0732">Signal</keyword>
<gene>
    <name evidence="2" type="ORF">FHETE_6946</name>
</gene>
<feature type="signal peptide" evidence="1">
    <location>
        <begin position="1"/>
        <end position="16"/>
    </location>
</feature>
<reference evidence="2 3" key="1">
    <citation type="submission" date="2020-05" db="EMBL/GenBank/DDBJ databases">
        <title>Identification and distribution of gene clusters putatively required for synthesis of sphingolipid metabolism inhibitors in phylogenetically diverse species of the filamentous fungus Fusarium.</title>
        <authorList>
            <person name="Kim H.-S."/>
            <person name="Busman M."/>
            <person name="Brown D.W."/>
            <person name="Divon H."/>
            <person name="Uhlig S."/>
            <person name="Proctor R.H."/>
        </authorList>
    </citation>
    <scope>NUCLEOTIDE SEQUENCE [LARGE SCALE GENOMIC DNA]</scope>
    <source>
        <strain evidence="2 3">NRRL 20693</strain>
    </source>
</reference>
<comment type="caution">
    <text evidence="2">The sequence shown here is derived from an EMBL/GenBank/DDBJ whole genome shotgun (WGS) entry which is preliminary data.</text>
</comment>
<dbReference type="EMBL" id="JAAGWQ010000132">
    <property type="protein sequence ID" value="KAF5664675.1"/>
    <property type="molecule type" value="Genomic_DNA"/>
</dbReference>
<accession>A0A8H5T300</accession>
<organism evidence="2 3">
    <name type="scientific">Fusarium heterosporum</name>
    <dbReference type="NCBI Taxonomy" id="42747"/>
    <lineage>
        <taxon>Eukaryota</taxon>
        <taxon>Fungi</taxon>
        <taxon>Dikarya</taxon>
        <taxon>Ascomycota</taxon>
        <taxon>Pezizomycotina</taxon>
        <taxon>Sordariomycetes</taxon>
        <taxon>Hypocreomycetidae</taxon>
        <taxon>Hypocreales</taxon>
        <taxon>Nectriaceae</taxon>
        <taxon>Fusarium</taxon>
        <taxon>Fusarium heterosporum species complex</taxon>
    </lineage>
</organism>
<name>A0A8H5T300_FUSHE</name>
<dbReference type="OrthoDB" id="4986740at2759"/>
<keyword evidence="3" id="KW-1185">Reference proteome</keyword>
<feature type="chain" id="PRO_5034334119" evidence="1">
    <location>
        <begin position="17"/>
        <end position="109"/>
    </location>
</feature>